<evidence type="ECO:0000313" key="7">
    <source>
        <dbReference type="Proteomes" id="UP001570846"/>
    </source>
</evidence>
<accession>A0A5M8Q7H2</accession>
<protein>
    <submittedName>
        <fullName evidence="5">DinB family protein</fullName>
    </submittedName>
</protein>
<evidence type="ECO:0000256" key="1">
    <source>
        <dbReference type="ARBA" id="ARBA00008635"/>
    </source>
</evidence>
<keyword evidence="2 3" id="KW-0479">Metal-binding</keyword>
<comment type="similarity">
    <text evidence="1">Belongs to the DinB family.</text>
</comment>
<gene>
    <name evidence="5" type="ORF">ACD591_18170</name>
    <name evidence="4" type="ORF">FOE74_20090</name>
</gene>
<dbReference type="InterPro" id="IPR034660">
    <property type="entry name" value="DinB/YfiT-like"/>
</dbReference>
<evidence type="ECO:0000313" key="4">
    <source>
        <dbReference type="EMBL" id="KAA6430770.1"/>
    </source>
</evidence>
<reference evidence="4 6" key="2">
    <citation type="submission" date="2019-09" db="EMBL/GenBank/DDBJ databases">
        <title>A bacterium isolated from glacier soil.</title>
        <authorList>
            <person name="Liu Q."/>
        </authorList>
    </citation>
    <scope>NUCLEOTIDE SEQUENCE [LARGE SCALE GENOMIC DNA]</scope>
    <source>
        <strain evidence="4 6">MDT1-10-3</strain>
    </source>
</reference>
<name>A0A5M8Q7H2_9BACT</name>
<dbReference type="Proteomes" id="UP000323866">
    <property type="component" value="Unassembled WGS sequence"/>
</dbReference>
<dbReference type="RefSeq" id="WP_149100427.1">
    <property type="nucleotide sequence ID" value="NZ_BMMG01000008.1"/>
</dbReference>
<dbReference type="Gene3D" id="1.20.120.450">
    <property type="entry name" value="dinb family like domain"/>
    <property type="match status" value="1"/>
</dbReference>
<evidence type="ECO:0000256" key="3">
    <source>
        <dbReference type="PIRSR" id="PIRSR607837-1"/>
    </source>
</evidence>
<dbReference type="InterPro" id="IPR007837">
    <property type="entry name" value="DinB"/>
</dbReference>
<reference evidence="5 7" key="3">
    <citation type="submission" date="2024-08" db="EMBL/GenBank/DDBJ databases">
        <authorList>
            <person name="Wei W."/>
        </authorList>
    </citation>
    <scope>NUCLEOTIDE SEQUENCE [LARGE SCALE GENOMIC DNA]</scope>
    <source>
        <strain evidence="5 7">XU2</strain>
    </source>
</reference>
<dbReference type="EMBL" id="JBGOGF010000011">
    <property type="protein sequence ID" value="MFA1773233.1"/>
    <property type="molecule type" value="Genomic_DNA"/>
</dbReference>
<dbReference type="OrthoDB" id="119432at2"/>
<evidence type="ECO:0000313" key="5">
    <source>
        <dbReference type="EMBL" id="MFA1773233.1"/>
    </source>
</evidence>
<evidence type="ECO:0000313" key="6">
    <source>
        <dbReference type="Proteomes" id="UP000323866"/>
    </source>
</evidence>
<feature type="binding site" evidence="3">
    <location>
        <position position="139"/>
    </location>
    <ligand>
        <name>a divalent metal cation</name>
        <dbReference type="ChEBI" id="CHEBI:60240"/>
    </ligand>
</feature>
<dbReference type="EMBL" id="VKKZ01000025">
    <property type="protein sequence ID" value="KAA6430770.1"/>
    <property type="molecule type" value="Genomic_DNA"/>
</dbReference>
<dbReference type="Pfam" id="PF05163">
    <property type="entry name" value="DinB"/>
    <property type="match status" value="1"/>
</dbReference>
<evidence type="ECO:0000256" key="2">
    <source>
        <dbReference type="ARBA" id="ARBA00022723"/>
    </source>
</evidence>
<dbReference type="GO" id="GO:0046872">
    <property type="term" value="F:metal ion binding"/>
    <property type="evidence" value="ECO:0007669"/>
    <property type="project" value="UniProtKB-KW"/>
</dbReference>
<feature type="binding site" evidence="3">
    <location>
        <position position="47"/>
    </location>
    <ligand>
        <name>a divalent metal cation</name>
        <dbReference type="ChEBI" id="CHEBI:60240"/>
    </ligand>
</feature>
<proteinExistence type="inferred from homology"/>
<reference evidence="4 6" key="1">
    <citation type="submission" date="2019-07" db="EMBL/GenBank/DDBJ databases">
        <authorList>
            <person name="Qu J.-H."/>
        </authorList>
    </citation>
    <scope>NUCLEOTIDE SEQUENCE [LARGE SCALE GENOMIC DNA]</scope>
    <source>
        <strain evidence="4 6">MDT1-10-3</strain>
    </source>
</reference>
<sequence>MDLHLKLLRQFEHEAANTRKMLQRVPEEHFDWRPHAKSMTLKELAAHIAELPRLFIAKVLTLEEFDFSKGTYRPFAGTTHQELMQFFEDNYQRSVEALSQTTAEEIEKPWSLKSGDRTLFTMPRQAVIRNIAISHFIHHRGQLSVYLRLLDVPVPGMYGPTADEGFGG</sequence>
<dbReference type="SUPFAM" id="SSF109854">
    <property type="entry name" value="DinB/YfiT-like putative metalloenzymes"/>
    <property type="match status" value="1"/>
</dbReference>
<organism evidence="4 6">
    <name type="scientific">Rufibacter glacialis</name>
    <dbReference type="NCBI Taxonomy" id="1259555"/>
    <lineage>
        <taxon>Bacteria</taxon>
        <taxon>Pseudomonadati</taxon>
        <taxon>Bacteroidota</taxon>
        <taxon>Cytophagia</taxon>
        <taxon>Cytophagales</taxon>
        <taxon>Hymenobacteraceae</taxon>
        <taxon>Rufibacter</taxon>
    </lineage>
</organism>
<comment type="caution">
    <text evidence="4">The sequence shown here is derived from an EMBL/GenBank/DDBJ whole genome shotgun (WGS) entry which is preliminary data.</text>
</comment>
<dbReference type="AlphaFoldDB" id="A0A5M8Q7H2"/>
<dbReference type="Proteomes" id="UP001570846">
    <property type="component" value="Unassembled WGS sequence"/>
</dbReference>
<feature type="binding site" evidence="3">
    <location>
        <position position="135"/>
    </location>
    <ligand>
        <name>a divalent metal cation</name>
        <dbReference type="ChEBI" id="CHEBI:60240"/>
    </ligand>
</feature>
<keyword evidence="7" id="KW-1185">Reference proteome</keyword>